<feature type="transmembrane region" description="Helical" evidence="2">
    <location>
        <begin position="95"/>
        <end position="117"/>
    </location>
</feature>
<keyword evidence="4" id="KW-1185">Reference proteome</keyword>
<feature type="transmembrane region" description="Helical" evidence="2">
    <location>
        <begin position="68"/>
        <end position="89"/>
    </location>
</feature>
<accession>A0A8J4PJR0</accession>
<feature type="region of interest" description="Disordered" evidence="1">
    <location>
        <begin position="181"/>
        <end position="200"/>
    </location>
</feature>
<evidence type="ECO:0008006" key="5">
    <source>
        <dbReference type="Google" id="ProtNLM"/>
    </source>
</evidence>
<sequence>MYNEIPLETISINMYNSVKISKSTSRCNQKFVGYRKDYPVALKGILSPTEFDSIIEALNSTVRSRNDMWTLVMPVLQLISLVLLLVGVATQSEKLLNIAMCISVSIFGTVVIFNYILHWLRIRKFDKTGRALNSQYATKNVRFIFKKKFFSFKGKSFRISFHVEYPNPDHYVPYVFQQTSESQNSTPPIHPSDIISQDHPLLKDEKVPFPKDIYKS</sequence>
<gene>
    <name evidence="3" type="ORF">CYY_010537</name>
</gene>
<proteinExistence type="predicted"/>
<keyword evidence="2" id="KW-0812">Transmembrane</keyword>
<evidence type="ECO:0000256" key="2">
    <source>
        <dbReference type="SAM" id="Phobius"/>
    </source>
</evidence>
<protein>
    <recommendedName>
        <fullName evidence="5">Transmembrane protein</fullName>
    </recommendedName>
</protein>
<name>A0A8J4PJR0_9MYCE</name>
<dbReference type="EMBL" id="AJWJ01001178">
    <property type="protein sequence ID" value="KAF2068137.1"/>
    <property type="molecule type" value="Genomic_DNA"/>
</dbReference>
<evidence type="ECO:0000313" key="3">
    <source>
        <dbReference type="EMBL" id="KAF2068137.1"/>
    </source>
</evidence>
<keyword evidence="2" id="KW-0472">Membrane</keyword>
<organism evidence="3 4">
    <name type="scientific">Polysphondylium violaceum</name>
    <dbReference type="NCBI Taxonomy" id="133409"/>
    <lineage>
        <taxon>Eukaryota</taxon>
        <taxon>Amoebozoa</taxon>
        <taxon>Evosea</taxon>
        <taxon>Eumycetozoa</taxon>
        <taxon>Dictyostelia</taxon>
        <taxon>Dictyosteliales</taxon>
        <taxon>Dictyosteliaceae</taxon>
        <taxon>Polysphondylium</taxon>
    </lineage>
</organism>
<evidence type="ECO:0000313" key="4">
    <source>
        <dbReference type="Proteomes" id="UP000695562"/>
    </source>
</evidence>
<dbReference type="Proteomes" id="UP000695562">
    <property type="component" value="Unassembled WGS sequence"/>
</dbReference>
<keyword evidence="2" id="KW-1133">Transmembrane helix</keyword>
<evidence type="ECO:0000256" key="1">
    <source>
        <dbReference type="SAM" id="MobiDB-lite"/>
    </source>
</evidence>
<reference evidence="3" key="1">
    <citation type="submission" date="2020-01" db="EMBL/GenBank/DDBJ databases">
        <title>Development of genomics and gene disruption for Polysphondylium violaceum indicates a role for the polyketide synthase stlB in stalk morphogenesis.</title>
        <authorList>
            <person name="Narita B."/>
            <person name="Kawabe Y."/>
            <person name="Kin K."/>
            <person name="Saito T."/>
            <person name="Gibbs R."/>
            <person name="Kuspa A."/>
            <person name="Muzny D."/>
            <person name="Queller D."/>
            <person name="Richards S."/>
            <person name="Strassman J."/>
            <person name="Sucgang R."/>
            <person name="Worley K."/>
            <person name="Schaap P."/>
        </authorList>
    </citation>
    <scope>NUCLEOTIDE SEQUENCE</scope>
    <source>
        <strain evidence="3">QSvi11</strain>
    </source>
</reference>
<dbReference type="AlphaFoldDB" id="A0A8J4PJR0"/>
<comment type="caution">
    <text evidence="3">The sequence shown here is derived from an EMBL/GenBank/DDBJ whole genome shotgun (WGS) entry which is preliminary data.</text>
</comment>